<dbReference type="GO" id="GO:0001734">
    <property type="term" value="F:mRNA m(6)A methyltransferase activity"/>
    <property type="evidence" value="ECO:0007669"/>
    <property type="project" value="UniProtKB-EC"/>
</dbReference>
<keyword evidence="3 6" id="KW-0808">Transferase</keyword>
<dbReference type="EC" id="2.1.1.348" evidence="1"/>
<dbReference type="PANTHER" id="PTHR12829">
    <property type="entry name" value="N6-ADENOSINE-METHYLTRANSFERASE"/>
    <property type="match status" value="1"/>
</dbReference>
<protein>
    <recommendedName>
        <fullName evidence="1">mRNA m(6)A methyltransferase</fullName>
        <ecNumber evidence="1">2.1.1.348</ecNumber>
    </recommendedName>
</protein>
<accession>A0A0S4MME3</accession>
<proteinExistence type="predicted"/>
<dbReference type="Pfam" id="PF05063">
    <property type="entry name" value="MT-A70"/>
    <property type="match status" value="1"/>
</dbReference>
<evidence type="ECO:0000256" key="2">
    <source>
        <dbReference type="ARBA" id="ARBA00022603"/>
    </source>
</evidence>
<dbReference type="STRING" id="6211.A0A0S4MME3"/>
<name>A0A0S4MME3_ECHMU</name>
<evidence type="ECO:0000256" key="4">
    <source>
        <dbReference type="ARBA" id="ARBA00022691"/>
    </source>
</evidence>
<comment type="catalytic activity">
    <reaction evidence="5">
        <text>an adenosine in mRNA + S-adenosyl-L-methionine = an N(6)-methyladenosine in mRNA + S-adenosyl-L-homocysteine + H(+)</text>
        <dbReference type="Rhea" id="RHEA:55584"/>
        <dbReference type="Rhea" id="RHEA-COMP:12414"/>
        <dbReference type="Rhea" id="RHEA-COMP:12417"/>
        <dbReference type="ChEBI" id="CHEBI:15378"/>
        <dbReference type="ChEBI" id="CHEBI:57856"/>
        <dbReference type="ChEBI" id="CHEBI:59789"/>
        <dbReference type="ChEBI" id="CHEBI:74411"/>
        <dbReference type="ChEBI" id="CHEBI:74449"/>
        <dbReference type="EC" id="2.1.1.348"/>
    </reaction>
</comment>
<keyword evidence="7" id="KW-1185">Reference proteome</keyword>
<reference evidence="6" key="2">
    <citation type="submission" date="2015-11" db="EMBL/GenBank/DDBJ databases">
        <authorList>
            <person name="Zhang Y."/>
            <person name="Guo Z."/>
        </authorList>
    </citation>
    <scope>NUCLEOTIDE SEQUENCE</scope>
</reference>
<dbReference type="InterPro" id="IPR007757">
    <property type="entry name" value="MT-A70-like"/>
</dbReference>
<dbReference type="OrthoDB" id="10262526at2759"/>
<reference evidence="6" key="1">
    <citation type="journal article" date="2013" name="Nature">
        <title>The genomes of four tapeworm species reveal adaptations to parasitism.</title>
        <authorList>
            <person name="Tsai I.J."/>
            <person name="Zarowiecki M."/>
            <person name="Holroyd N."/>
            <person name="Garciarrubio A."/>
            <person name="Sanchez-Flores A."/>
            <person name="Brooks K.L."/>
            <person name="Tracey A."/>
            <person name="Bobes R.J."/>
            <person name="Fragoso G."/>
            <person name="Sciutto E."/>
            <person name="Aslett M."/>
            <person name="Beasley H."/>
            <person name="Bennett H.M."/>
            <person name="Cai J."/>
            <person name="Camicia F."/>
            <person name="Clark R."/>
            <person name="Cucher M."/>
            <person name="De Silva N."/>
            <person name="Day T.A."/>
            <person name="Deplazes P."/>
            <person name="Estrada K."/>
            <person name="Fernandez C."/>
            <person name="Holland P.W."/>
            <person name="Hou J."/>
            <person name="Hu S."/>
            <person name="Huckvale T."/>
            <person name="Hung S.S."/>
            <person name="Kamenetzky L."/>
            <person name="Keane J.A."/>
            <person name="Kiss F."/>
            <person name="Koziol U."/>
            <person name="Lambert O."/>
            <person name="Liu K."/>
            <person name="Luo X."/>
            <person name="Luo Y."/>
            <person name="Macchiaroli N."/>
            <person name="Nichol S."/>
            <person name="Paps J."/>
            <person name="Parkinson J."/>
            <person name="Pouchkina-Stantcheva N."/>
            <person name="Riddiford N."/>
            <person name="Rosenzvit M."/>
            <person name="Salinas G."/>
            <person name="Wasmuth J.D."/>
            <person name="Zamanian M."/>
            <person name="Zheng Y."/>
            <person name="Cai X."/>
            <person name="Soberon X."/>
            <person name="Olson P.D."/>
            <person name="Laclette J.P."/>
            <person name="Brehm K."/>
            <person name="Berriman M."/>
            <person name="Garciarrubio A."/>
            <person name="Bobes R.J."/>
            <person name="Fragoso G."/>
            <person name="Sanchez-Flores A."/>
            <person name="Estrada K."/>
            <person name="Cevallos M.A."/>
            <person name="Morett E."/>
            <person name="Gonzalez V."/>
            <person name="Portillo T."/>
            <person name="Ochoa-Leyva A."/>
            <person name="Jose M.V."/>
            <person name="Sciutto E."/>
            <person name="Landa A."/>
            <person name="Jimenez L."/>
            <person name="Valdes V."/>
            <person name="Carrero J.C."/>
            <person name="Larralde C."/>
            <person name="Morales-Montor J."/>
            <person name="Limon-Lason J."/>
            <person name="Soberon X."/>
            <person name="Laclette J.P."/>
        </authorList>
    </citation>
    <scope>NUCLEOTIDE SEQUENCE [LARGE SCALE GENOMIC DNA]</scope>
</reference>
<evidence type="ECO:0000256" key="1">
    <source>
        <dbReference type="ARBA" id="ARBA00012160"/>
    </source>
</evidence>
<keyword evidence="4" id="KW-0949">S-adenosyl-L-methionine</keyword>
<evidence type="ECO:0000313" key="6">
    <source>
        <dbReference type="EMBL" id="CUT98498.1"/>
    </source>
</evidence>
<dbReference type="GO" id="GO:0005634">
    <property type="term" value="C:nucleus"/>
    <property type="evidence" value="ECO:0007669"/>
    <property type="project" value="TreeGrafter"/>
</dbReference>
<dbReference type="GO" id="GO:0036396">
    <property type="term" value="C:RNA N6-methyladenosine methyltransferase complex"/>
    <property type="evidence" value="ECO:0007669"/>
    <property type="project" value="TreeGrafter"/>
</dbReference>
<dbReference type="AlphaFoldDB" id="A0A0S4MME3"/>
<sequence>MIIFDKFAVIMADPPWDLHMKLPHGAMSDDEMRETDTPCLQDDEYTFLWVTGRYLMQEASRLTLAMLFYVFHSSIASYCKVTLGDQLDCTRPVDIEVVERYRRCYPNGTDKKADAS</sequence>
<dbReference type="EMBL" id="LN902492">
    <property type="protein sequence ID" value="CUT98498.1"/>
    <property type="molecule type" value="Genomic_DNA"/>
</dbReference>
<dbReference type="Proteomes" id="UP000017246">
    <property type="component" value="Unassembled WGS sequence"/>
</dbReference>
<dbReference type="PANTHER" id="PTHR12829:SF7">
    <property type="entry name" value="N6-ADENOSINE-METHYLTRANSFERASE CATALYTIC SUBUNIT"/>
    <property type="match status" value="1"/>
</dbReference>
<organism evidence="6 7">
    <name type="scientific">Echinococcus multilocularis</name>
    <name type="common">Fox tapeworm</name>
    <dbReference type="NCBI Taxonomy" id="6211"/>
    <lineage>
        <taxon>Eukaryota</taxon>
        <taxon>Metazoa</taxon>
        <taxon>Spiralia</taxon>
        <taxon>Lophotrochozoa</taxon>
        <taxon>Platyhelminthes</taxon>
        <taxon>Cestoda</taxon>
        <taxon>Eucestoda</taxon>
        <taxon>Cyclophyllidea</taxon>
        <taxon>Taeniidae</taxon>
        <taxon>Echinococcus</taxon>
    </lineage>
</organism>
<dbReference type="GO" id="GO:0032259">
    <property type="term" value="P:methylation"/>
    <property type="evidence" value="ECO:0007669"/>
    <property type="project" value="UniProtKB-KW"/>
</dbReference>
<evidence type="ECO:0000256" key="3">
    <source>
        <dbReference type="ARBA" id="ARBA00022679"/>
    </source>
</evidence>
<dbReference type="eggNOG" id="KOG2098">
    <property type="taxonomic scope" value="Eukaryota"/>
</dbReference>
<keyword evidence="2 6" id="KW-0489">Methyltransferase</keyword>
<evidence type="ECO:0000313" key="7">
    <source>
        <dbReference type="Proteomes" id="UP000017246"/>
    </source>
</evidence>
<evidence type="ECO:0000256" key="5">
    <source>
        <dbReference type="ARBA" id="ARBA00048957"/>
    </source>
</evidence>